<name>A0A3N4G5F5_9ACTN</name>
<organism evidence="1 2">
    <name type="scientific">Gordonia oryzae</name>
    <dbReference type="NCBI Taxonomy" id="2487349"/>
    <lineage>
        <taxon>Bacteria</taxon>
        <taxon>Bacillati</taxon>
        <taxon>Actinomycetota</taxon>
        <taxon>Actinomycetes</taxon>
        <taxon>Mycobacteriales</taxon>
        <taxon>Gordoniaceae</taxon>
        <taxon>Gordonia</taxon>
    </lineage>
</organism>
<reference evidence="1 2" key="1">
    <citation type="submission" date="2018-11" db="EMBL/GenBank/DDBJ databases">
        <title>Draft genome sequence of Gordonia sp. RS15-1S isolated from rice stems.</title>
        <authorList>
            <person name="Muangham S."/>
        </authorList>
    </citation>
    <scope>NUCLEOTIDE SEQUENCE [LARGE SCALE GENOMIC DNA]</scope>
    <source>
        <strain evidence="1 2">RS15-1S</strain>
    </source>
</reference>
<accession>A0A3N4G5F5</accession>
<dbReference type="Proteomes" id="UP000267536">
    <property type="component" value="Unassembled WGS sequence"/>
</dbReference>
<gene>
    <name evidence="1" type="ORF">EF294_16800</name>
</gene>
<dbReference type="EMBL" id="RKMH01000013">
    <property type="protein sequence ID" value="RPA58059.1"/>
    <property type="molecule type" value="Genomic_DNA"/>
</dbReference>
<dbReference type="OrthoDB" id="3476420at2"/>
<keyword evidence="2" id="KW-1185">Reference proteome</keyword>
<protein>
    <submittedName>
        <fullName evidence="1">Uncharacterized protein</fullName>
    </submittedName>
</protein>
<evidence type="ECO:0000313" key="1">
    <source>
        <dbReference type="EMBL" id="RPA58059.1"/>
    </source>
</evidence>
<sequence length="297" mass="34066">MVNIVDIERWHEWIPEDHVERRWNEAREDVEDLLGLGLPWNSDRIHYLQVYLLDLCVWSLVGSGGVVGEEVWSALDAACEVARVQFVRASLPEGEHWLSFEVLGRSLTTKSSGPNPRTMAPHWLGALWLGLVARDRGLLDALRDFKPEWREASREEGVWFDPYQEQWARAWQMLLRGERGEPVARQVVEVMRLTDPGLAPYAGAESVLQRVFPAVRLLWDVVSGSRSEFPGDVRVALEANKEYFTRPVENRVRMREGFVPWQIVGPVCAAVDSDFEVGVASQYLPAAFLYDRRDRLR</sequence>
<dbReference type="Pfam" id="PF15575">
    <property type="entry name" value="Imm49"/>
    <property type="match status" value="1"/>
</dbReference>
<proteinExistence type="predicted"/>
<comment type="caution">
    <text evidence="1">The sequence shown here is derived from an EMBL/GenBank/DDBJ whole genome shotgun (WGS) entry which is preliminary data.</text>
</comment>
<dbReference type="AlphaFoldDB" id="A0A3N4G5F5"/>
<dbReference type="InterPro" id="IPR029074">
    <property type="entry name" value="Imm49"/>
</dbReference>
<evidence type="ECO:0000313" key="2">
    <source>
        <dbReference type="Proteomes" id="UP000267536"/>
    </source>
</evidence>
<dbReference type="RefSeq" id="WP_123932073.1">
    <property type="nucleotide sequence ID" value="NZ_JBPSDP010000013.1"/>
</dbReference>